<keyword evidence="9" id="KW-0472">Membrane</keyword>
<dbReference type="PROSITE" id="PS51166">
    <property type="entry name" value="CBM20"/>
    <property type="match status" value="1"/>
</dbReference>
<gene>
    <name evidence="11" type="ORF">chiPu_0008190</name>
</gene>
<name>A0A401SH74_CHIPU</name>
<dbReference type="PANTHER" id="PTHR15048:SF0">
    <property type="entry name" value="STARCH-BINDING DOMAIN-CONTAINING PROTEIN 1"/>
    <property type="match status" value="1"/>
</dbReference>
<reference evidence="11 12" key="1">
    <citation type="journal article" date="2018" name="Nat. Ecol. Evol.">
        <title>Shark genomes provide insights into elasmobranch evolution and the origin of vertebrates.</title>
        <authorList>
            <person name="Hara Y"/>
            <person name="Yamaguchi K"/>
            <person name="Onimaru K"/>
            <person name="Kadota M"/>
            <person name="Koyanagi M"/>
            <person name="Keeley SD"/>
            <person name="Tatsumi K"/>
            <person name="Tanaka K"/>
            <person name="Motone F"/>
            <person name="Kageyama Y"/>
            <person name="Nozu R"/>
            <person name="Adachi N"/>
            <person name="Nishimura O"/>
            <person name="Nakagawa R"/>
            <person name="Tanegashima C"/>
            <person name="Kiyatake I"/>
            <person name="Matsumoto R"/>
            <person name="Murakumo K"/>
            <person name="Nishida K"/>
            <person name="Terakita A"/>
            <person name="Kuratani S"/>
            <person name="Sato K"/>
            <person name="Hyodo S Kuraku.S."/>
        </authorList>
    </citation>
    <scope>NUCLEOTIDE SEQUENCE [LARGE SCALE GENOMIC DNA]</scope>
</reference>
<dbReference type="OMA" id="GKICRWE"/>
<evidence type="ECO:0000256" key="4">
    <source>
        <dbReference type="ARBA" id="ARBA00062412"/>
    </source>
</evidence>
<organism evidence="11 12">
    <name type="scientific">Chiloscyllium punctatum</name>
    <name type="common">Brownbanded bambooshark</name>
    <name type="synonym">Hemiscyllium punctatum</name>
    <dbReference type="NCBI Taxonomy" id="137246"/>
    <lineage>
        <taxon>Eukaryota</taxon>
        <taxon>Metazoa</taxon>
        <taxon>Chordata</taxon>
        <taxon>Craniata</taxon>
        <taxon>Vertebrata</taxon>
        <taxon>Chondrichthyes</taxon>
        <taxon>Elasmobranchii</taxon>
        <taxon>Galeomorphii</taxon>
        <taxon>Galeoidea</taxon>
        <taxon>Orectolobiformes</taxon>
        <taxon>Hemiscylliidae</taxon>
        <taxon>Chiloscyllium</taxon>
    </lineage>
</organism>
<evidence type="ECO:0000256" key="1">
    <source>
        <dbReference type="ARBA" id="ARBA00024012"/>
    </source>
</evidence>
<dbReference type="InterPro" id="IPR002044">
    <property type="entry name" value="CBM20"/>
</dbReference>
<feature type="transmembrane region" description="Helical" evidence="9">
    <location>
        <begin position="12"/>
        <end position="37"/>
    </location>
</feature>
<dbReference type="GO" id="GO:2001070">
    <property type="term" value="F:starch binding"/>
    <property type="evidence" value="ECO:0007669"/>
    <property type="project" value="InterPro"/>
</dbReference>
<dbReference type="GO" id="GO:0034045">
    <property type="term" value="C:phagophore assembly site membrane"/>
    <property type="evidence" value="ECO:0007669"/>
    <property type="project" value="UniProtKB-SubCell"/>
</dbReference>
<dbReference type="InterPro" id="IPR013783">
    <property type="entry name" value="Ig-like_fold"/>
</dbReference>
<evidence type="ECO:0000256" key="5">
    <source>
        <dbReference type="ARBA" id="ARBA00073038"/>
    </source>
</evidence>
<dbReference type="STRING" id="137246.A0A401SH74"/>
<evidence type="ECO:0000256" key="2">
    <source>
        <dbReference type="ARBA" id="ARBA00053886"/>
    </source>
</evidence>
<dbReference type="Pfam" id="PF00686">
    <property type="entry name" value="CBM_20"/>
    <property type="match status" value="1"/>
</dbReference>
<evidence type="ECO:0000256" key="3">
    <source>
        <dbReference type="ARBA" id="ARBA00060405"/>
    </source>
</evidence>
<keyword evidence="9" id="KW-0812">Transmembrane</keyword>
<protein>
    <recommendedName>
        <fullName evidence="5">Starch-binding domain-containing protein 1</fullName>
    </recommendedName>
    <alternativeName>
        <fullName evidence="6">Genethonin-1</fullName>
    </alternativeName>
    <alternativeName>
        <fullName evidence="7">Glycophagy cargo receptor stbd1</fullName>
    </alternativeName>
</protein>
<evidence type="ECO:0000256" key="9">
    <source>
        <dbReference type="SAM" id="Phobius"/>
    </source>
</evidence>
<comment type="subcellular location">
    <subcellularLocation>
        <location evidence="1">Cell membrane</location>
        <location evidence="1">Sarcolemma</location>
        <location evidence="1">T-tubule</location>
    </subcellularLocation>
    <subcellularLocation>
        <location evidence="3">Preautophagosomal structure membrane</location>
        <topology evidence="3">Single-pass type III membrane protein</topology>
    </subcellularLocation>
</comment>
<feature type="compositionally biased region" description="Polar residues" evidence="8">
    <location>
        <begin position="67"/>
        <end position="77"/>
    </location>
</feature>
<keyword evidence="9" id="KW-1133">Transmembrane helix</keyword>
<dbReference type="FunFam" id="2.60.40.10:FF:000552">
    <property type="entry name" value="Related to glucoamylase"/>
    <property type="match status" value="1"/>
</dbReference>
<comment type="caution">
    <text evidence="11">The sequence shown here is derived from an EMBL/GenBank/DDBJ whole genome shotgun (WGS) entry which is preliminary data.</text>
</comment>
<dbReference type="SUPFAM" id="SSF49452">
    <property type="entry name" value="Starch-binding domain-like"/>
    <property type="match status" value="1"/>
</dbReference>
<dbReference type="EMBL" id="BEZZ01000265">
    <property type="protein sequence ID" value="GCC29748.1"/>
    <property type="molecule type" value="Genomic_DNA"/>
</dbReference>
<evidence type="ECO:0000259" key="10">
    <source>
        <dbReference type="PROSITE" id="PS51166"/>
    </source>
</evidence>
<dbReference type="Gene3D" id="2.60.40.10">
    <property type="entry name" value="Immunoglobulins"/>
    <property type="match status" value="1"/>
</dbReference>
<comment type="function">
    <text evidence="2">Acts as a cargo receptor for glycogen. Delivers its cargo to an autophagic pathway called glycophagy, resulting in the transport of glycogen to lysosomes.</text>
</comment>
<keyword evidence="12" id="KW-1185">Reference proteome</keyword>
<accession>A0A401SH74</accession>
<proteinExistence type="predicted"/>
<dbReference type="AlphaFoldDB" id="A0A401SH74"/>
<feature type="region of interest" description="Disordered" evidence="8">
    <location>
        <begin position="45"/>
        <end position="90"/>
    </location>
</feature>
<evidence type="ECO:0000256" key="7">
    <source>
        <dbReference type="ARBA" id="ARBA00076001"/>
    </source>
</evidence>
<sequence length="392" mass="43946">MALGLVSFLQGIAAMVSSVWTVLPLALAVALSTWLWFQRSKNQEPLENSEGAGPHSASPEGRESSPEDTGTDGSQQDPADKITDSESDNMPVIKTTELRVSTQQSPVEQKTVALGAPDISDAVVKIHKECAQDQNLSNKQDPADSRQKNICESNQTQSNSMAQATSIGQVTVHNTSMAEDCNFSKEEICVCETKSADKIAKVDEKTGCKDEASDQMLKLDKMNRTAYLKEATDTNISENNVDMRDELECLKTEKEREDKRKFFQEHVNAESERMSTSSEPENVTRKVAAVSPLPLNNVSVNFNVHYITYLHSQILAVTGNHECLGQWERYVPLKPIKDGFWSNSILLPMNSKIEWKYVVVEDGKICRWEECFNRILETGHEDFEIFQCWGYH</sequence>
<dbReference type="PANTHER" id="PTHR15048">
    <property type="entry name" value="STARCH-BINDING DOMAIN-CONTAINING PROTEIN 1"/>
    <property type="match status" value="1"/>
</dbReference>
<evidence type="ECO:0000313" key="11">
    <source>
        <dbReference type="EMBL" id="GCC29748.1"/>
    </source>
</evidence>
<dbReference type="Proteomes" id="UP000287033">
    <property type="component" value="Unassembled WGS sequence"/>
</dbReference>
<comment type="subunit">
    <text evidence="4">Interacts with the ATG8 family proteins GABARAP and GABARAPL1. Interacts with several glycogen-associated proteins, such as GYS2 (liver glycogen synthase), GDE (glycogen debranching enzyme), GBE1 (glycogen branching enzyme 1) and EPM2A (Laforin).</text>
</comment>
<evidence type="ECO:0000256" key="8">
    <source>
        <dbReference type="SAM" id="MobiDB-lite"/>
    </source>
</evidence>
<dbReference type="SMART" id="SM01065">
    <property type="entry name" value="CBM_2"/>
    <property type="match status" value="1"/>
</dbReference>
<evidence type="ECO:0000256" key="6">
    <source>
        <dbReference type="ARBA" id="ARBA00075794"/>
    </source>
</evidence>
<evidence type="ECO:0000313" key="12">
    <source>
        <dbReference type="Proteomes" id="UP000287033"/>
    </source>
</evidence>
<dbReference type="GO" id="GO:0061723">
    <property type="term" value="P:glycophagy"/>
    <property type="evidence" value="ECO:0007669"/>
    <property type="project" value="UniProtKB-ARBA"/>
</dbReference>
<feature type="domain" description="CBM20" evidence="10">
    <location>
        <begin position="292"/>
        <end position="391"/>
    </location>
</feature>
<dbReference type="InterPro" id="IPR013784">
    <property type="entry name" value="Carb-bd-like_fold"/>
</dbReference>
<dbReference type="GO" id="GO:0030315">
    <property type="term" value="C:T-tubule"/>
    <property type="evidence" value="ECO:0007669"/>
    <property type="project" value="UniProtKB-SubCell"/>
</dbReference>
<dbReference type="OrthoDB" id="6123450at2759"/>